<keyword evidence="2" id="KW-0472">Membrane</keyword>
<proteinExistence type="predicted"/>
<dbReference type="RefSeq" id="WP_004155877.1">
    <property type="nucleotide sequence ID" value="NZ_AAWS01000009.1"/>
</dbReference>
<evidence type="ECO:0000313" key="4">
    <source>
        <dbReference type="Proteomes" id="UP000004095"/>
    </source>
</evidence>
<name>A1ZIT3_MICM2</name>
<feature type="transmembrane region" description="Helical" evidence="2">
    <location>
        <begin position="66"/>
        <end position="84"/>
    </location>
</feature>
<reference evidence="3 4" key="1">
    <citation type="submission" date="2007-01" db="EMBL/GenBank/DDBJ databases">
        <authorList>
            <person name="Haygood M."/>
            <person name="Podell S."/>
            <person name="Anderson C."/>
            <person name="Hopkinson B."/>
            <person name="Roe K."/>
            <person name="Barbeau K."/>
            <person name="Gaasterland T."/>
            <person name="Ferriera S."/>
            <person name="Johnson J."/>
            <person name="Kravitz S."/>
            <person name="Beeson K."/>
            <person name="Sutton G."/>
            <person name="Rogers Y.-H."/>
            <person name="Friedman R."/>
            <person name="Frazier M."/>
            <person name="Venter J.C."/>
        </authorList>
    </citation>
    <scope>NUCLEOTIDE SEQUENCE [LARGE SCALE GENOMIC DNA]</scope>
    <source>
        <strain evidence="3 4">ATCC 23134</strain>
    </source>
</reference>
<comment type="caution">
    <text evidence="3">The sequence shown here is derived from an EMBL/GenBank/DDBJ whole genome shotgun (WGS) entry which is preliminary data.</text>
</comment>
<feature type="compositionally biased region" description="Basic residues" evidence="1">
    <location>
        <begin position="491"/>
        <end position="501"/>
    </location>
</feature>
<evidence type="ECO:0000256" key="1">
    <source>
        <dbReference type="SAM" id="MobiDB-lite"/>
    </source>
</evidence>
<dbReference type="AlphaFoldDB" id="A1ZIT3"/>
<protein>
    <submittedName>
        <fullName evidence="3">Uncharacterized protein</fullName>
    </submittedName>
</protein>
<dbReference type="Proteomes" id="UP000004095">
    <property type="component" value="Unassembled WGS sequence"/>
</dbReference>
<evidence type="ECO:0000256" key="2">
    <source>
        <dbReference type="SAM" id="Phobius"/>
    </source>
</evidence>
<keyword evidence="4" id="KW-1185">Reference proteome</keyword>
<feature type="compositionally biased region" description="Polar residues" evidence="1">
    <location>
        <begin position="467"/>
        <end position="482"/>
    </location>
</feature>
<sequence>MTKNTFLQKIKKANSTSELNTKNPYDEKHKSSQYKEYYQKADTYMTGKSYLERRVVWYKLGKGFRLFYHPVSVVLALITAVLLATRHLDFKSLGVITTLLLLLTLVCLIIIFGALEWGKKEKATDVFYKRANGNEVPLIQWGYLSLFVISSLVVSAVGGALIGDSQIDQSKAIAAAETQKVQQIKKKNQPRLTQLSNTIAGLENLSVNAQLRRWGLTVKEQENLEAGKAEKLALEKKQLDEITQVKTKYEAATSTNDHYRTMGIGIGFSLVLLMELLTIYAYYFHSVFMKRVQEEGNEYDILNSKESTSDDPGGKPSPEQITDAIVAGILQVANAGSKAGLYPTGGVTLPDNHPSHPSIKTTAGDINSDATVEAVKTPKADNAPVDSEDGVVSVTPDATVKPPETEDNSCISQNSLNGVKTPVNKDVNTIKTGKNSHGSHTSQNSVKTPINEGMGTVKTPKKEDNSDGSYTSQNSLNGTHMLTSVVPVKTVSKHPKSKTRKATGVTGTPVKAGAKKTSKNGYYIPPECFDRYYQGRDRTDDPYRKLRWYEEVLPDLIKGVKYADILQKKYKVYDFCQDRYVVKHISDTTLRITLVKGLKSLADSE</sequence>
<evidence type="ECO:0000313" key="3">
    <source>
        <dbReference type="EMBL" id="EAY29951.1"/>
    </source>
</evidence>
<keyword evidence="2" id="KW-0812">Transmembrane</keyword>
<feature type="compositionally biased region" description="Polar residues" evidence="1">
    <location>
        <begin position="408"/>
        <end position="418"/>
    </location>
</feature>
<feature type="compositionally biased region" description="Polar residues" evidence="1">
    <location>
        <begin position="426"/>
        <end position="448"/>
    </location>
</feature>
<dbReference type="EMBL" id="AAWS01000009">
    <property type="protein sequence ID" value="EAY29951.1"/>
    <property type="molecule type" value="Genomic_DNA"/>
</dbReference>
<feature type="transmembrane region" description="Helical" evidence="2">
    <location>
        <begin position="138"/>
        <end position="162"/>
    </location>
</feature>
<organism evidence="3 4">
    <name type="scientific">Microscilla marina ATCC 23134</name>
    <dbReference type="NCBI Taxonomy" id="313606"/>
    <lineage>
        <taxon>Bacteria</taxon>
        <taxon>Pseudomonadati</taxon>
        <taxon>Bacteroidota</taxon>
        <taxon>Cytophagia</taxon>
        <taxon>Cytophagales</taxon>
        <taxon>Microscillaceae</taxon>
        <taxon>Microscilla</taxon>
    </lineage>
</organism>
<feature type="compositionally biased region" description="Polar residues" evidence="1">
    <location>
        <begin position="358"/>
        <end position="370"/>
    </location>
</feature>
<feature type="region of interest" description="Disordered" evidence="1">
    <location>
        <begin position="345"/>
        <end position="512"/>
    </location>
</feature>
<keyword evidence="2" id="KW-1133">Transmembrane helix</keyword>
<accession>A1ZIT3</accession>
<gene>
    <name evidence="3" type="ORF">M23134_05824</name>
</gene>
<feature type="transmembrane region" description="Helical" evidence="2">
    <location>
        <begin position="96"/>
        <end position="118"/>
    </location>
</feature>
<feature type="transmembrane region" description="Helical" evidence="2">
    <location>
        <begin position="264"/>
        <end position="283"/>
    </location>
</feature>